<name>A0A6H5HBN1_9HEMI</name>
<gene>
    <name evidence="1" type="ORF">NTEN_LOCUS17852</name>
</gene>
<organism evidence="1 2">
    <name type="scientific">Nesidiocoris tenuis</name>
    <dbReference type="NCBI Taxonomy" id="355587"/>
    <lineage>
        <taxon>Eukaryota</taxon>
        <taxon>Metazoa</taxon>
        <taxon>Ecdysozoa</taxon>
        <taxon>Arthropoda</taxon>
        <taxon>Hexapoda</taxon>
        <taxon>Insecta</taxon>
        <taxon>Pterygota</taxon>
        <taxon>Neoptera</taxon>
        <taxon>Paraneoptera</taxon>
        <taxon>Hemiptera</taxon>
        <taxon>Heteroptera</taxon>
        <taxon>Panheteroptera</taxon>
        <taxon>Cimicomorpha</taxon>
        <taxon>Miridae</taxon>
        <taxon>Dicyphina</taxon>
        <taxon>Nesidiocoris</taxon>
    </lineage>
</organism>
<dbReference type="EMBL" id="CADCXU010026356">
    <property type="protein sequence ID" value="CAB0013241.1"/>
    <property type="molecule type" value="Genomic_DNA"/>
</dbReference>
<proteinExistence type="predicted"/>
<dbReference type="Proteomes" id="UP000479000">
    <property type="component" value="Unassembled WGS sequence"/>
</dbReference>
<dbReference type="AlphaFoldDB" id="A0A6H5HBN1"/>
<protein>
    <submittedName>
        <fullName evidence="1">Uncharacterized protein</fullName>
    </submittedName>
</protein>
<feature type="non-terminal residue" evidence="1">
    <location>
        <position position="59"/>
    </location>
</feature>
<sequence length="59" mass="6881">MEIRANSRPRRGSPEILLGESHYVPELPQNRTIRRTAVHCYLRLEASLSINIELLIFIH</sequence>
<feature type="non-terminal residue" evidence="1">
    <location>
        <position position="1"/>
    </location>
</feature>
<accession>A0A6H5HBN1</accession>
<reference evidence="1 2" key="1">
    <citation type="submission" date="2020-02" db="EMBL/GenBank/DDBJ databases">
        <authorList>
            <person name="Ferguson B K."/>
        </authorList>
    </citation>
    <scope>NUCLEOTIDE SEQUENCE [LARGE SCALE GENOMIC DNA]</scope>
</reference>
<keyword evidence="2" id="KW-1185">Reference proteome</keyword>
<evidence type="ECO:0000313" key="1">
    <source>
        <dbReference type="EMBL" id="CAB0013241.1"/>
    </source>
</evidence>
<evidence type="ECO:0000313" key="2">
    <source>
        <dbReference type="Proteomes" id="UP000479000"/>
    </source>
</evidence>